<organism evidence="1">
    <name type="scientific">Rhizophora mucronata</name>
    <name type="common">Asiatic mangrove</name>
    <dbReference type="NCBI Taxonomy" id="61149"/>
    <lineage>
        <taxon>Eukaryota</taxon>
        <taxon>Viridiplantae</taxon>
        <taxon>Streptophyta</taxon>
        <taxon>Embryophyta</taxon>
        <taxon>Tracheophyta</taxon>
        <taxon>Spermatophyta</taxon>
        <taxon>Magnoliopsida</taxon>
        <taxon>eudicotyledons</taxon>
        <taxon>Gunneridae</taxon>
        <taxon>Pentapetalae</taxon>
        <taxon>rosids</taxon>
        <taxon>fabids</taxon>
        <taxon>Malpighiales</taxon>
        <taxon>Rhizophoraceae</taxon>
        <taxon>Rhizophora</taxon>
    </lineage>
</organism>
<dbReference type="AlphaFoldDB" id="A0A2P2L1U9"/>
<reference evidence="1" key="1">
    <citation type="submission" date="2018-02" db="EMBL/GenBank/DDBJ databases">
        <title>Rhizophora mucronata_Transcriptome.</title>
        <authorList>
            <person name="Meera S.P."/>
            <person name="Sreeshan A."/>
            <person name="Augustine A."/>
        </authorList>
    </citation>
    <scope>NUCLEOTIDE SEQUENCE</scope>
    <source>
        <tissue evidence="1">Leaf</tissue>
    </source>
</reference>
<protein>
    <submittedName>
        <fullName evidence="1">Protein DETOXIFICATION Multidrug and toxic compound extrusion protein</fullName>
    </submittedName>
</protein>
<sequence>MVPIINPTVVPITTSDFSSIRAFDKLRLTPYINSGINDCAVWERGSLHTANRLAV</sequence>
<dbReference type="EMBL" id="GGEC01031473">
    <property type="protein sequence ID" value="MBX11957.1"/>
    <property type="molecule type" value="Transcribed_RNA"/>
</dbReference>
<accession>A0A2P2L1U9</accession>
<evidence type="ECO:0000313" key="1">
    <source>
        <dbReference type="EMBL" id="MBX11957.1"/>
    </source>
</evidence>
<name>A0A2P2L1U9_RHIMU</name>
<proteinExistence type="predicted"/>